<evidence type="ECO:0000256" key="1">
    <source>
        <dbReference type="ARBA" id="ARBA00022801"/>
    </source>
</evidence>
<dbReference type="SUPFAM" id="SSF49785">
    <property type="entry name" value="Galactose-binding domain-like"/>
    <property type="match status" value="1"/>
</dbReference>
<feature type="compositionally biased region" description="Basic and acidic residues" evidence="2">
    <location>
        <begin position="369"/>
        <end position="379"/>
    </location>
</feature>
<feature type="region of interest" description="Disordered" evidence="2">
    <location>
        <begin position="365"/>
        <end position="389"/>
    </location>
</feature>
<dbReference type="InterPro" id="IPR005674">
    <property type="entry name" value="CocE/Ser_esterase"/>
</dbReference>
<dbReference type="Gene3D" id="1.10.3020.10">
    <property type="entry name" value="alpha-amino acid ester hydrolase ( Helical cap domain)"/>
    <property type="match status" value="1"/>
</dbReference>
<evidence type="ECO:0000259" key="3">
    <source>
        <dbReference type="SMART" id="SM00939"/>
    </source>
</evidence>
<dbReference type="NCBIfam" id="TIGR00976">
    <property type="entry name" value="CocE_NonD"/>
    <property type="match status" value="1"/>
</dbReference>
<feature type="domain" description="Xaa-Pro dipeptidyl-peptidase C-terminal" evidence="3">
    <location>
        <begin position="305"/>
        <end position="537"/>
    </location>
</feature>
<dbReference type="SMART" id="SM00939">
    <property type="entry name" value="PepX_C"/>
    <property type="match status" value="1"/>
</dbReference>
<dbReference type="SUPFAM" id="SSF53474">
    <property type="entry name" value="alpha/beta-Hydrolases"/>
    <property type="match status" value="1"/>
</dbReference>
<evidence type="ECO:0000313" key="4">
    <source>
        <dbReference type="EMBL" id="SEG60080.1"/>
    </source>
</evidence>
<accession>A0A1H6BHA9</accession>
<keyword evidence="5" id="KW-1185">Reference proteome</keyword>
<gene>
    <name evidence="4" type="ORF">SAMN05444920_103397</name>
</gene>
<name>A0A1H6BHA9_9ACTN</name>
<evidence type="ECO:0000256" key="2">
    <source>
        <dbReference type="SAM" id="MobiDB-lite"/>
    </source>
</evidence>
<proteinExistence type="predicted"/>
<dbReference type="RefSeq" id="WP_103956078.1">
    <property type="nucleotide sequence ID" value="NZ_FNVT01000003.1"/>
</dbReference>
<dbReference type="GO" id="GO:0008239">
    <property type="term" value="F:dipeptidyl-peptidase activity"/>
    <property type="evidence" value="ECO:0007669"/>
    <property type="project" value="InterPro"/>
</dbReference>
<dbReference type="Gene3D" id="2.60.120.260">
    <property type="entry name" value="Galactose-binding domain-like"/>
    <property type="match status" value="1"/>
</dbReference>
<organism evidence="4 5">
    <name type="scientific">Nonomuraea solani</name>
    <dbReference type="NCBI Taxonomy" id="1144553"/>
    <lineage>
        <taxon>Bacteria</taxon>
        <taxon>Bacillati</taxon>
        <taxon>Actinomycetota</taxon>
        <taxon>Actinomycetes</taxon>
        <taxon>Streptosporangiales</taxon>
        <taxon>Streptosporangiaceae</taxon>
        <taxon>Nonomuraea</taxon>
    </lineage>
</organism>
<sequence length="544" mass="59953">MGVLSRLFDRFLDLPPASTPDVEVTRDLPVPMPDGVVLLADRYRPRGAGPLPVVLMRTPYGKHKFDAKGTARVLARRGMQVVVQNARGTFGSGGRFSAFHQEKDDGLATAAWLREQGWCDGRLAMAGASYVGYTQWAVGPYLDPPLEAMCLGVTASEFRTTFYPGGVFALHNLLTWAALIGTQEEARWGGLLPDPRRERSVRRAMAHVPIGTSDMAAIGRRVPFLREAAAHTDADDAFWTETDNSAAAVRMTTPTSMVTGWWDLLLPAQLRDFAALREAGRRSRILIGPWGHDLGALRALLSDEVSWLSAHLLGDTAQLQRPPVRLHLQRANRWLDFDRWPPEQSRPTPLHLLPHRGLGWDVPPGEGGGPDRFEYDPARPTRSRGGPLLDMRVSKQRDNRDIEPRSDVLVYTGAPLPRDLDLIGPVSATVYVRTDTGYADLFVRVCDVDASGVSRNVTDGILRLPSGGEGVVRAEVELHPTGYRFLRGHRLRVQVAGGAFPRFARNHGTGDPVESAVRTRVTRFEIFHDAEHPSAVTLPVFGGH</sequence>
<dbReference type="Pfam" id="PF02129">
    <property type="entry name" value="Peptidase_S15"/>
    <property type="match status" value="1"/>
</dbReference>
<dbReference type="OrthoDB" id="5240615at2"/>
<dbReference type="InterPro" id="IPR000383">
    <property type="entry name" value="Xaa-Pro-like_dom"/>
</dbReference>
<protein>
    <recommendedName>
        <fullName evidence="3">Xaa-Pro dipeptidyl-peptidase C-terminal domain-containing protein</fullName>
    </recommendedName>
</protein>
<dbReference type="InterPro" id="IPR008979">
    <property type="entry name" value="Galactose-bd-like_sf"/>
</dbReference>
<keyword evidence="1" id="KW-0378">Hydrolase</keyword>
<dbReference type="AlphaFoldDB" id="A0A1H6BHA9"/>
<dbReference type="InterPro" id="IPR029058">
    <property type="entry name" value="AB_hydrolase_fold"/>
</dbReference>
<dbReference type="InterPro" id="IPR013736">
    <property type="entry name" value="Xaa-Pro_dipept_C"/>
</dbReference>
<dbReference type="EMBL" id="FNVT01000003">
    <property type="protein sequence ID" value="SEG60080.1"/>
    <property type="molecule type" value="Genomic_DNA"/>
</dbReference>
<dbReference type="Pfam" id="PF08530">
    <property type="entry name" value="PepX_C"/>
    <property type="match status" value="1"/>
</dbReference>
<dbReference type="Gene3D" id="3.40.50.1820">
    <property type="entry name" value="alpha/beta hydrolase"/>
    <property type="match status" value="1"/>
</dbReference>
<dbReference type="Proteomes" id="UP000236732">
    <property type="component" value="Unassembled WGS sequence"/>
</dbReference>
<reference evidence="4 5" key="1">
    <citation type="submission" date="2016-10" db="EMBL/GenBank/DDBJ databases">
        <authorList>
            <person name="de Groot N.N."/>
        </authorList>
    </citation>
    <scope>NUCLEOTIDE SEQUENCE [LARGE SCALE GENOMIC DNA]</scope>
    <source>
        <strain evidence="4 5">CGMCC 4.7037</strain>
    </source>
</reference>
<evidence type="ECO:0000313" key="5">
    <source>
        <dbReference type="Proteomes" id="UP000236732"/>
    </source>
</evidence>